<evidence type="ECO:0000256" key="1">
    <source>
        <dbReference type="SAM" id="MobiDB-lite"/>
    </source>
</evidence>
<reference evidence="2 3" key="1">
    <citation type="submission" date="2024-11" db="EMBL/GenBank/DDBJ databases">
        <authorList>
            <person name="Lucas J.A."/>
        </authorList>
    </citation>
    <scope>NUCLEOTIDE SEQUENCE [LARGE SCALE GENOMIC DNA]</scope>
    <source>
        <strain evidence="2 3">Z 5.4</strain>
    </source>
</reference>
<sequence>MPKLSATIANGRATNTKGSANSQRCQFVTLHGASTGMDPQPKSQHP</sequence>
<proteinExistence type="predicted"/>
<accession>A0ABW8RD26</accession>
<dbReference type="RefSeq" id="WP_406578820.1">
    <property type="nucleotide sequence ID" value="NZ_JBJHQH010000001.1"/>
</dbReference>
<keyword evidence="3" id="KW-1185">Reference proteome</keyword>
<gene>
    <name evidence="2" type="ORF">ACJEBI_01260</name>
</gene>
<protein>
    <submittedName>
        <fullName evidence="2">Uncharacterized protein</fullName>
    </submittedName>
</protein>
<feature type="compositionally biased region" description="Polar residues" evidence="1">
    <location>
        <begin position="12"/>
        <end position="21"/>
    </location>
</feature>
<name>A0ABW8RD26_9BACI</name>
<organism evidence="2 3">
    <name type="scientific">Bacillus salipaludis</name>
    <dbReference type="NCBI Taxonomy" id="2547811"/>
    <lineage>
        <taxon>Bacteria</taxon>
        <taxon>Bacillati</taxon>
        <taxon>Bacillota</taxon>
        <taxon>Bacilli</taxon>
        <taxon>Bacillales</taxon>
        <taxon>Bacillaceae</taxon>
        <taxon>Bacillus</taxon>
    </lineage>
</organism>
<dbReference type="EMBL" id="JBJHQH010000001">
    <property type="protein sequence ID" value="MFK9090111.1"/>
    <property type="molecule type" value="Genomic_DNA"/>
</dbReference>
<feature type="region of interest" description="Disordered" evidence="1">
    <location>
        <begin position="1"/>
        <end position="21"/>
    </location>
</feature>
<dbReference type="Proteomes" id="UP001623041">
    <property type="component" value="Unassembled WGS sequence"/>
</dbReference>
<evidence type="ECO:0000313" key="2">
    <source>
        <dbReference type="EMBL" id="MFK9090111.1"/>
    </source>
</evidence>
<comment type="caution">
    <text evidence="2">The sequence shown here is derived from an EMBL/GenBank/DDBJ whole genome shotgun (WGS) entry which is preliminary data.</text>
</comment>
<evidence type="ECO:0000313" key="3">
    <source>
        <dbReference type="Proteomes" id="UP001623041"/>
    </source>
</evidence>